<evidence type="ECO:0000313" key="4">
    <source>
        <dbReference type="Proteomes" id="UP001209076"/>
    </source>
</evidence>
<name>A0ABT2PSZ4_9MOLU</name>
<keyword evidence="1" id="KW-1133">Transmembrane helix</keyword>
<organism evidence="3 4">
    <name type="scientific">Paracholeplasma vituli</name>
    <dbReference type="NCBI Taxonomy" id="69473"/>
    <lineage>
        <taxon>Bacteria</taxon>
        <taxon>Bacillati</taxon>
        <taxon>Mycoplasmatota</taxon>
        <taxon>Mollicutes</taxon>
        <taxon>Acholeplasmatales</taxon>
        <taxon>Acholeplasmataceae</taxon>
        <taxon>Paracholeplasma</taxon>
    </lineage>
</organism>
<protein>
    <recommendedName>
        <fullName evidence="2">FMN-binding domain-containing protein</fullName>
    </recommendedName>
</protein>
<comment type="caution">
    <text evidence="3">The sequence shown here is derived from an EMBL/GenBank/DDBJ whole genome shotgun (WGS) entry which is preliminary data.</text>
</comment>
<dbReference type="InterPro" id="IPR007329">
    <property type="entry name" value="FMN-bd"/>
</dbReference>
<keyword evidence="1" id="KW-0812">Transmembrane</keyword>
<dbReference type="EMBL" id="JAOEGN010000001">
    <property type="protein sequence ID" value="MCU0104067.1"/>
    <property type="molecule type" value="Genomic_DNA"/>
</dbReference>
<evidence type="ECO:0000259" key="2">
    <source>
        <dbReference type="Pfam" id="PF04205"/>
    </source>
</evidence>
<keyword evidence="1" id="KW-0472">Membrane</keyword>
<proteinExistence type="predicted"/>
<sequence>MTRENRNLIINALSAILFGVVFLFGYNAVMDLQTKNQNVSMLKTVFTAANGYEVVKENQTELTSKWLVKQGSTTIGYYYEGEGTAIITPMDPTTPKKLVIQVFVRSDKQVINVSVKYSEHTESYINDNLKPDLALIKNVQIQDYLSIDLAGGASAFSMPIVHNILAAVSRDLTGANPNPAVTVDPIEEIFGEYGTATVDTTFVATDKVIKKEIVKNASDVVIGYAYTLSSTRNTGSNVDHHEDENWKLTLMVGVDLDGKIVSVYTVESDHTSSFYNNHQTYFTSIEGLDAKTFPVDTVTGASFSKAHINELLDALKGVLA</sequence>
<dbReference type="RefSeq" id="WP_262095277.1">
    <property type="nucleotide sequence ID" value="NZ_JAOEGN010000001.1"/>
</dbReference>
<evidence type="ECO:0000256" key="1">
    <source>
        <dbReference type="SAM" id="Phobius"/>
    </source>
</evidence>
<dbReference type="Proteomes" id="UP001209076">
    <property type="component" value="Unassembled WGS sequence"/>
</dbReference>
<keyword evidence="4" id="KW-1185">Reference proteome</keyword>
<feature type="transmembrane region" description="Helical" evidence="1">
    <location>
        <begin position="7"/>
        <end position="29"/>
    </location>
</feature>
<feature type="domain" description="FMN-binding" evidence="2">
    <location>
        <begin position="247"/>
        <end position="312"/>
    </location>
</feature>
<gene>
    <name evidence="3" type="ORF">N7603_00135</name>
</gene>
<accession>A0ABT2PSZ4</accession>
<dbReference type="Pfam" id="PF04205">
    <property type="entry name" value="FMN_bind"/>
    <property type="match status" value="1"/>
</dbReference>
<evidence type="ECO:0000313" key="3">
    <source>
        <dbReference type="EMBL" id="MCU0104067.1"/>
    </source>
</evidence>
<reference evidence="4" key="1">
    <citation type="submission" date="2023-07" db="EMBL/GenBank/DDBJ databases">
        <title>Novel Mycoplasma species identified in domestic and wild animals.</title>
        <authorList>
            <person name="Volokhov D.V."/>
            <person name="Furtak V.A."/>
            <person name="Zagorodnyaya T.A."/>
        </authorList>
    </citation>
    <scope>NUCLEOTIDE SEQUENCE [LARGE SCALE GENOMIC DNA]</scope>
    <source>
        <strain evidence="4">92-19</strain>
    </source>
</reference>